<feature type="active site" description="Charge relay system" evidence="7">
    <location>
        <position position="416"/>
    </location>
</feature>
<feature type="compositionally biased region" description="Low complexity" evidence="8">
    <location>
        <begin position="658"/>
        <end position="673"/>
    </location>
</feature>
<keyword evidence="9" id="KW-1133">Transmembrane helix</keyword>
<feature type="active site" description="Charge relay system" evidence="7">
    <location>
        <position position="244"/>
    </location>
</feature>
<evidence type="ECO:0000256" key="10">
    <source>
        <dbReference type="SAM" id="SignalP"/>
    </source>
</evidence>
<evidence type="ECO:0000256" key="5">
    <source>
        <dbReference type="ARBA" id="ARBA00022825"/>
    </source>
</evidence>
<comment type="caution">
    <text evidence="12">The sequence shown here is derived from an EMBL/GenBank/DDBJ whole genome shotgun (WGS) entry which is preliminary data.</text>
</comment>
<evidence type="ECO:0000259" key="11">
    <source>
        <dbReference type="PROSITE" id="PS51829"/>
    </source>
</evidence>
<dbReference type="PROSITE" id="PS51829">
    <property type="entry name" value="P_HOMO_B"/>
    <property type="match status" value="1"/>
</dbReference>
<feature type="compositionally biased region" description="Low complexity" evidence="8">
    <location>
        <begin position="695"/>
        <end position="707"/>
    </location>
</feature>
<gene>
    <name evidence="12" type="primary">KEX2</name>
    <name evidence="12" type="ORF">Q9L58_001242</name>
</gene>
<feature type="compositionally biased region" description="Polar residues" evidence="8">
    <location>
        <begin position="648"/>
        <end position="657"/>
    </location>
</feature>
<evidence type="ECO:0000256" key="2">
    <source>
        <dbReference type="ARBA" id="ARBA00022670"/>
    </source>
</evidence>
<dbReference type="InterPro" id="IPR023828">
    <property type="entry name" value="Peptidase_S8_Ser-AS"/>
</dbReference>
<keyword evidence="9" id="KW-0472">Membrane</keyword>
<organism evidence="12 13">
    <name type="scientific">Discina gigas</name>
    <dbReference type="NCBI Taxonomy" id="1032678"/>
    <lineage>
        <taxon>Eukaryota</taxon>
        <taxon>Fungi</taxon>
        <taxon>Dikarya</taxon>
        <taxon>Ascomycota</taxon>
        <taxon>Pezizomycotina</taxon>
        <taxon>Pezizomycetes</taxon>
        <taxon>Pezizales</taxon>
        <taxon>Discinaceae</taxon>
        <taxon>Discina</taxon>
    </lineage>
</organism>
<dbReference type="Proteomes" id="UP001447188">
    <property type="component" value="Unassembled WGS sequence"/>
</dbReference>
<dbReference type="InterPro" id="IPR034182">
    <property type="entry name" value="Kexin/furin"/>
</dbReference>
<comment type="similarity">
    <text evidence="1">Belongs to the peptidase S8 family. Furin subfamily.</text>
</comment>
<dbReference type="InterPro" id="IPR000209">
    <property type="entry name" value="Peptidase_S8/S53_dom"/>
</dbReference>
<dbReference type="Pfam" id="PF00082">
    <property type="entry name" value="Peptidase_S8"/>
    <property type="match status" value="1"/>
</dbReference>
<dbReference type="InterPro" id="IPR002884">
    <property type="entry name" value="P_dom"/>
</dbReference>
<feature type="signal peptide" evidence="10">
    <location>
        <begin position="1"/>
        <end position="23"/>
    </location>
</feature>
<dbReference type="PANTHER" id="PTHR42884">
    <property type="entry name" value="PROPROTEIN CONVERTASE SUBTILISIN/KEXIN-RELATED"/>
    <property type="match status" value="1"/>
</dbReference>
<dbReference type="SUPFAM" id="SSF49785">
    <property type="entry name" value="Galactose-binding domain-like"/>
    <property type="match status" value="1"/>
</dbReference>
<evidence type="ECO:0000256" key="3">
    <source>
        <dbReference type="ARBA" id="ARBA00022729"/>
    </source>
</evidence>
<dbReference type="InterPro" id="IPR008979">
    <property type="entry name" value="Galactose-bd-like_sf"/>
</dbReference>
<dbReference type="PROSITE" id="PS00138">
    <property type="entry name" value="SUBTILASE_SER"/>
    <property type="match status" value="1"/>
</dbReference>
<evidence type="ECO:0000256" key="4">
    <source>
        <dbReference type="ARBA" id="ARBA00022801"/>
    </source>
</evidence>
<evidence type="ECO:0000256" key="9">
    <source>
        <dbReference type="SAM" id="Phobius"/>
    </source>
</evidence>
<dbReference type="InterPro" id="IPR036852">
    <property type="entry name" value="Peptidase_S8/S53_dom_sf"/>
</dbReference>
<reference evidence="12 13" key="1">
    <citation type="submission" date="2024-02" db="EMBL/GenBank/DDBJ databases">
        <title>Discinaceae phylogenomics.</title>
        <authorList>
            <person name="Dirks A.C."/>
            <person name="James T.Y."/>
        </authorList>
    </citation>
    <scope>NUCLEOTIDE SEQUENCE [LARGE SCALE GENOMIC DNA]</scope>
    <source>
        <strain evidence="12 13">ACD0624</strain>
    </source>
</reference>
<dbReference type="InterPro" id="IPR015500">
    <property type="entry name" value="Peptidase_S8_subtilisin-rel"/>
</dbReference>
<dbReference type="PANTHER" id="PTHR42884:SF14">
    <property type="entry name" value="NEUROENDOCRINE CONVERTASE 1"/>
    <property type="match status" value="1"/>
</dbReference>
<evidence type="ECO:0000256" key="1">
    <source>
        <dbReference type="ARBA" id="ARBA00005325"/>
    </source>
</evidence>
<accession>A0ABR3GUT1</accession>
<evidence type="ECO:0000256" key="7">
    <source>
        <dbReference type="PROSITE-ProRule" id="PRU01240"/>
    </source>
</evidence>
<keyword evidence="3 10" id="KW-0732">Signal</keyword>
<dbReference type="Pfam" id="PF01483">
    <property type="entry name" value="P_proprotein"/>
    <property type="match status" value="1"/>
</dbReference>
<evidence type="ECO:0000256" key="8">
    <source>
        <dbReference type="SAM" id="MobiDB-lite"/>
    </source>
</evidence>
<dbReference type="InterPro" id="IPR022398">
    <property type="entry name" value="Peptidase_S8_His-AS"/>
</dbReference>
<sequence length="861" mass="94567">MHLTSASLWLAILHISHCGLVSAERLPLRPRDYSLRDYYALHLTPDVSPAAIAQQLGLHHEGLIGELDDHHLFSAPRGNVDIVSTHLERDRRRRKRSLYSGAAGKEHISDSILFAQKQKLKQLVKRIPPGKREGLPTVDSQSWDENDQVQITVDIKDVVKTLGIKDPIFAEQWHLFNSREGGHDVNVTGLWMEGITGMNATVAIVDDGLDMYSEDLKDNYFAIGSYDFNDHIPEPKPRLSDDRHGTRCAGEIAAVKNNVCGVGVAWDAKVAGIRILSKQISDVDEAVAMNYAYQDNQIYSCSWGPRDDGEAMEAPGILIQRALVKGVQNGRQGKGSIFVFASGNGAALDDDCNFDGYTNSIYSITTGAIDRTGKHPYYAESCSAQMIVTYSSGSQDAIHTTDVGPHACTSTHGGTSAAAPLAAGIFALVLSVRPDLSWRDLQYLALDTAVPVNKGDADWQKTSIGKLFNHKYGYGKLDAWAIVQAAKKFKSVKPQAWYKSPVLAVNHPIPQGQKGLQTQIQITADDIKNANIARLEHVTITMNARHGKRGEMSVDLISPTGVISHIATQRKYDKSSEGYDNWTFMSVKHWGEDGVGTWTVTIMDGIENEVSGTLVNWRITLWGEAIDAEKAELLPLPGSGEDDDSETIIPTSTTEVKTTNLPTTTSSDTTRVTENPTDHATRPVNSKPDDPPTKTVPEVPISPTSSVSEEEESEAETHKSSFLPSFLPTFGVSAKTQVWIYGSLVVIAVFIGVVASYLFIQRRKQRTGKDGLDYEFEVLNDEDELEGPRPREGGRGAATGGRRKARDLYDAFGASDDEEELFSDSDEKGYDNADYEEEEAHGIDEGRRVGDREKLLGRGDR</sequence>
<evidence type="ECO:0000313" key="13">
    <source>
        <dbReference type="Proteomes" id="UP001447188"/>
    </source>
</evidence>
<dbReference type="PRINTS" id="PR00723">
    <property type="entry name" value="SUBTILISIN"/>
</dbReference>
<feature type="compositionally biased region" description="Basic and acidic residues" evidence="8">
    <location>
        <begin position="840"/>
        <end position="861"/>
    </location>
</feature>
<evidence type="ECO:0000313" key="12">
    <source>
        <dbReference type="EMBL" id="KAL0639675.1"/>
    </source>
</evidence>
<keyword evidence="4 7" id="KW-0378">Hydrolase</keyword>
<keyword evidence="13" id="KW-1185">Reference proteome</keyword>
<dbReference type="Gene3D" id="3.40.50.200">
    <property type="entry name" value="Peptidase S8/S53 domain"/>
    <property type="match status" value="1"/>
</dbReference>
<dbReference type="EMBL" id="JBBBZM010000009">
    <property type="protein sequence ID" value="KAL0639675.1"/>
    <property type="molecule type" value="Genomic_DNA"/>
</dbReference>
<feature type="chain" id="PRO_5047364675" evidence="10">
    <location>
        <begin position="24"/>
        <end position="861"/>
    </location>
</feature>
<protein>
    <submittedName>
        <fullName evidence="12">Pheromone processing endoprotease</fullName>
        <ecNumber evidence="12">3.4.21.61</ecNumber>
    </submittedName>
</protein>
<proteinExistence type="inferred from homology"/>
<dbReference type="Gene3D" id="2.60.120.260">
    <property type="entry name" value="Galactose-binding domain-like"/>
    <property type="match status" value="1"/>
</dbReference>
<dbReference type="PROSITE" id="PS00137">
    <property type="entry name" value="SUBTILASE_HIS"/>
    <property type="match status" value="1"/>
</dbReference>
<evidence type="ECO:0000256" key="6">
    <source>
        <dbReference type="ARBA" id="ARBA00022837"/>
    </source>
</evidence>
<feature type="active site" description="Charge relay system" evidence="7">
    <location>
        <position position="206"/>
    </location>
</feature>
<name>A0ABR3GUT1_9PEZI</name>
<dbReference type="PROSITE" id="PS51892">
    <property type="entry name" value="SUBTILASE"/>
    <property type="match status" value="1"/>
</dbReference>
<keyword evidence="9" id="KW-0812">Transmembrane</keyword>
<dbReference type="EC" id="3.4.21.61" evidence="12"/>
<feature type="compositionally biased region" description="Acidic residues" evidence="8">
    <location>
        <begin position="815"/>
        <end position="824"/>
    </location>
</feature>
<feature type="region of interest" description="Disordered" evidence="8">
    <location>
        <begin position="634"/>
        <end position="720"/>
    </location>
</feature>
<dbReference type="CDD" id="cd04059">
    <property type="entry name" value="Peptidases_S8_Protein_convertases_Kexins_Furin-like"/>
    <property type="match status" value="1"/>
</dbReference>
<feature type="region of interest" description="Disordered" evidence="8">
    <location>
        <begin position="783"/>
        <end position="861"/>
    </location>
</feature>
<feature type="compositionally biased region" description="Basic and acidic residues" evidence="8">
    <location>
        <begin position="676"/>
        <end position="692"/>
    </location>
</feature>
<keyword evidence="2 7" id="KW-0645">Protease</keyword>
<feature type="transmembrane region" description="Helical" evidence="9">
    <location>
        <begin position="738"/>
        <end position="760"/>
    </location>
</feature>
<dbReference type="SUPFAM" id="SSF52743">
    <property type="entry name" value="Subtilisin-like"/>
    <property type="match status" value="1"/>
</dbReference>
<keyword evidence="5 7" id="KW-0720">Serine protease</keyword>
<dbReference type="GO" id="GO:0004252">
    <property type="term" value="F:serine-type endopeptidase activity"/>
    <property type="evidence" value="ECO:0007669"/>
    <property type="project" value="UniProtKB-EC"/>
</dbReference>
<feature type="domain" description="P/Homo B" evidence="11">
    <location>
        <begin position="492"/>
        <end position="627"/>
    </location>
</feature>
<keyword evidence="6" id="KW-0106">Calcium</keyword>